<protein>
    <submittedName>
        <fullName evidence="1">Uncharacterized protein</fullName>
    </submittedName>
</protein>
<dbReference type="EMBL" id="CP001618">
    <property type="protein sequence ID" value="ACQ79704.1"/>
    <property type="molecule type" value="Genomic_DNA"/>
</dbReference>
<dbReference type="Proteomes" id="UP000007962">
    <property type="component" value="Chromosome"/>
</dbReference>
<evidence type="ECO:0000313" key="1">
    <source>
        <dbReference type="EMBL" id="ACQ79704.1"/>
    </source>
</evidence>
<evidence type="ECO:0000313" key="2">
    <source>
        <dbReference type="Proteomes" id="UP000007962"/>
    </source>
</evidence>
<dbReference type="InterPro" id="IPR049249">
    <property type="entry name" value="DUF6882"/>
</dbReference>
<dbReference type="AlphaFoldDB" id="C5C2L8"/>
<dbReference type="Pfam" id="PF21813">
    <property type="entry name" value="DUF6882"/>
    <property type="match status" value="1"/>
</dbReference>
<dbReference type="STRING" id="471853.Bcav_1446"/>
<keyword evidence="2" id="KW-1185">Reference proteome</keyword>
<name>C5C2L8_BEUC1</name>
<accession>C5C2L8</accession>
<sequence>MSPAGSRGSGPFLYALAMNAQIGSLQDVLDDAVLTALDRRRDVMDATDEDTPYGGSLGADLGSGTYSFIGRERLDARLHFVGSAAPGPNSWLWGWNNVNGFPDAVVARAGQLRDFGQRFGIRELSDGETPLTADPKTSATAFGAVASLICGLPFWLLDAGQGTVGALLLESPAFAGGPSSIVRASTVLPEAAELGLISDWSRALRSYATYRGFGIEEAPASITLRAGDGHLVGTLDDQGRLRSLDVSAGPSVPPSAD</sequence>
<dbReference type="HOGENOM" id="CLU_092706_0_0_11"/>
<gene>
    <name evidence="1" type="ordered locus">Bcav_1446</name>
</gene>
<proteinExistence type="predicted"/>
<dbReference type="KEGG" id="bcv:Bcav_1446"/>
<reference evidence="1 2" key="1">
    <citation type="journal article" date="2009" name="Stand. Genomic Sci.">
        <title>Complete genome sequence of Beutenbergia cavernae type strain (HKI 0122).</title>
        <authorList>
            <person name="Land M."/>
            <person name="Pukall R."/>
            <person name="Abt B."/>
            <person name="Goker M."/>
            <person name="Rohde M."/>
            <person name="Glavina Del Rio T."/>
            <person name="Tice H."/>
            <person name="Copeland A."/>
            <person name="Cheng J.F."/>
            <person name="Lucas S."/>
            <person name="Chen F."/>
            <person name="Nolan M."/>
            <person name="Bruce D."/>
            <person name="Goodwin L."/>
            <person name="Pitluck S."/>
            <person name="Ivanova N."/>
            <person name="Mavromatis K."/>
            <person name="Ovchinnikova G."/>
            <person name="Pati A."/>
            <person name="Chen A."/>
            <person name="Palaniappan K."/>
            <person name="Hauser L."/>
            <person name="Chang Y.J."/>
            <person name="Jefferies C.C."/>
            <person name="Saunders E."/>
            <person name="Brettin T."/>
            <person name="Detter J.C."/>
            <person name="Han C."/>
            <person name="Chain P."/>
            <person name="Bristow J."/>
            <person name="Eisen J.A."/>
            <person name="Markowitz V."/>
            <person name="Hugenholtz P."/>
            <person name="Kyrpides N.C."/>
            <person name="Klenk H.P."/>
            <person name="Lapidus A."/>
        </authorList>
    </citation>
    <scope>NUCLEOTIDE SEQUENCE [LARGE SCALE GENOMIC DNA]</scope>
    <source>
        <strain evidence="2">ATCC BAA-8 / DSM 12333 / NBRC 16432</strain>
    </source>
</reference>
<organism evidence="1 2">
    <name type="scientific">Beutenbergia cavernae (strain ATCC BAA-8 / DSM 12333 / CCUG 43141 / JCM 11478 / NBRC 16432 / NCIMB 13614 / HKI 0122)</name>
    <dbReference type="NCBI Taxonomy" id="471853"/>
    <lineage>
        <taxon>Bacteria</taxon>
        <taxon>Bacillati</taxon>
        <taxon>Actinomycetota</taxon>
        <taxon>Actinomycetes</taxon>
        <taxon>Micrococcales</taxon>
        <taxon>Beutenbergiaceae</taxon>
        <taxon>Beutenbergia</taxon>
    </lineage>
</organism>